<feature type="region of interest" description="Disordered" evidence="4">
    <location>
        <begin position="2190"/>
        <end position="2217"/>
    </location>
</feature>
<dbReference type="CDD" id="cd19941">
    <property type="entry name" value="TIL"/>
    <property type="match status" value="4"/>
</dbReference>
<dbReference type="STRING" id="8187.ENSLCAP00010036526"/>
<feature type="compositionally biased region" description="Pro residues" evidence="4">
    <location>
        <begin position="327"/>
        <end position="392"/>
    </location>
</feature>
<accession>A0A4W6ECJ7</accession>
<dbReference type="PANTHER" id="PTHR11339">
    <property type="entry name" value="EXTRACELLULAR MATRIX GLYCOPROTEIN RELATED"/>
    <property type="match status" value="1"/>
</dbReference>
<dbReference type="GeneTree" id="ENSGT00940000156850"/>
<dbReference type="InterPro" id="IPR050780">
    <property type="entry name" value="Mucin_vWF_Thrombospondin_sf"/>
</dbReference>
<feature type="domain" description="VWFD" evidence="6">
    <location>
        <begin position="1174"/>
        <end position="1351"/>
    </location>
</feature>
<dbReference type="InterPro" id="IPR001846">
    <property type="entry name" value="VWF_type-D"/>
</dbReference>
<dbReference type="PROSITE" id="PS50060">
    <property type="entry name" value="MAM_2"/>
    <property type="match status" value="2"/>
</dbReference>
<evidence type="ECO:0000259" key="6">
    <source>
        <dbReference type="PROSITE" id="PS51233"/>
    </source>
</evidence>
<evidence type="ECO:0000256" key="3">
    <source>
        <dbReference type="ARBA" id="ARBA00023180"/>
    </source>
</evidence>
<dbReference type="InterPro" id="IPR014853">
    <property type="entry name" value="VWF/SSPO/ZAN-like_Cys-rich_dom"/>
</dbReference>
<dbReference type="GO" id="GO:0016020">
    <property type="term" value="C:membrane"/>
    <property type="evidence" value="ECO:0007669"/>
    <property type="project" value="InterPro"/>
</dbReference>
<dbReference type="InterPro" id="IPR002919">
    <property type="entry name" value="TIL_dom"/>
</dbReference>
<feature type="compositionally biased region" description="Pro residues" evidence="4">
    <location>
        <begin position="402"/>
        <end position="413"/>
    </location>
</feature>
<dbReference type="SUPFAM" id="SSF49899">
    <property type="entry name" value="Concanavalin A-like lectins/glucanases"/>
    <property type="match status" value="2"/>
</dbReference>
<feature type="region of interest" description="Disordered" evidence="4">
    <location>
        <begin position="327"/>
        <end position="664"/>
    </location>
</feature>
<reference evidence="7" key="3">
    <citation type="submission" date="2025-09" db="UniProtKB">
        <authorList>
            <consortium name="Ensembl"/>
        </authorList>
    </citation>
    <scope>IDENTIFICATION</scope>
</reference>
<evidence type="ECO:0000256" key="4">
    <source>
        <dbReference type="SAM" id="MobiDB-lite"/>
    </source>
</evidence>
<evidence type="ECO:0000259" key="5">
    <source>
        <dbReference type="PROSITE" id="PS50060"/>
    </source>
</evidence>
<protein>
    <submittedName>
        <fullName evidence="7">Zonadhesin, like</fullName>
    </submittedName>
</protein>
<feature type="compositionally biased region" description="Basic residues" evidence="4">
    <location>
        <begin position="2193"/>
        <end position="2203"/>
    </location>
</feature>
<feature type="compositionally biased region" description="Pro residues" evidence="4">
    <location>
        <begin position="526"/>
        <end position="547"/>
    </location>
</feature>
<feature type="compositionally biased region" description="Pro residues" evidence="4">
    <location>
        <begin position="586"/>
        <end position="597"/>
    </location>
</feature>
<evidence type="ECO:0000256" key="1">
    <source>
        <dbReference type="ARBA" id="ARBA00022737"/>
    </source>
</evidence>
<dbReference type="PANTHER" id="PTHR11339:SF374">
    <property type="entry name" value="ZONADHESIN"/>
    <property type="match status" value="1"/>
</dbReference>
<name>A0A4W6ECJ7_LATCA</name>
<dbReference type="Pfam" id="PF01826">
    <property type="entry name" value="TIL"/>
    <property type="match status" value="4"/>
</dbReference>
<dbReference type="SMART" id="SM00832">
    <property type="entry name" value="C8"/>
    <property type="match status" value="3"/>
</dbReference>
<dbReference type="InParanoid" id="A0A4W6ECJ7"/>
<dbReference type="SMART" id="SM00216">
    <property type="entry name" value="VWD"/>
    <property type="match status" value="4"/>
</dbReference>
<feature type="compositionally biased region" description="Low complexity" evidence="4">
    <location>
        <begin position="414"/>
        <end position="436"/>
    </location>
</feature>
<dbReference type="Ensembl" id="ENSLCAT00010037380.1">
    <property type="protein sequence ID" value="ENSLCAP00010036526.1"/>
    <property type="gene ID" value="ENSLCAG00010017102.1"/>
</dbReference>
<dbReference type="InterPro" id="IPR013320">
    <property type="entry name" value="ConA-like_dom_sf"/>
</dbReference>
<dbReference type="Pfam" id="PF00094">
    <property type="entry name" value="VWD"/>
    <property type="match status" value="4"/>
</dbReference>
<dbReference type="InterPro" id="IPR025615">
    <property type="entry name" value="TILa_dom"/>
</dbReference>
<keyword evidence="1" id="KW-0677">Repeat</keyword>
<sequence>MTCFGGKLHYIAILDLLYLYSVQLSVCLNCVCVFPAGVLASCDFNQDSDPFCRFSQDTTDNSDWTRHKGPTPTPGTGPSGDYPDGKGFYIYHECDNVPNGQTARLLSPALSSPASQICVQFQYYMYGSDNMNTLRVLAKRPSGDEEVWKKTGIQSPSWLKGSITVSKPSSQSITVSACVSGCDFDTLGDLCGWMTHNEDPDAFGFEQWVGATDTEGTGPDDDFSKPGLGAYMLMDSFGAVPGVSSQIRSPLLTPSSGCLDLIFHYYLYGTSTSMELSVHTMTAETDQRIFKLLSAPSEIHICCASDRCFYEKLFIFIYLFIAQPTTPLPPVTTPGPTTPKPTTPKPTTPGPTTPKPTTPGPTTPKPTTPGPTTPKPITPKPTTPGPTTPKPTPGLTTQKPTTPGPTTPKPTTPGPTTLKPTTPGLTTPKPTTLGPTTPGPTTPKPTTPKPTTPKPTTPGPTTPKPTTPGPTTPQPTTTPGPTTPKPTTPGQTTPKPTTPGPSTPKPTTPGPTTPKPTTPGQSTPKPTTPGPTTPKPTTPGPTTPKPTTPGQTTPKPTTPGPSTPKPTTPGPTTPKPTTPGQSTPKPTTPGPTTPKPTTPGQSTPKPTTPGPTTPKPTTPGPTTPKPTTPGPTTPKPTTPGPTTPKPTTPGPSMPKQTTSGHLSHQPAILSLALSCPPNSHYEPCTDPCQETCFGKPPSCGGPCSEACVCDPGYVLSAGKCVKKSSCGCKHTNGQYYEPGEEFYVEDCKLKCRCDVPFVTCVASECPPMHECKLQDGELGCYPTGKFIADCVVSGDPHYNTFDKKFYSFMGTCTYTLARTCKNNTGPWFSVEGKNEERGVSGVSYLRKLYVTVNGITVTMMKARRTLVNGRRVALPHSPSPLMSLSLAGQYITLQTPFGLRVRWDGNHYAQISVPSSYYDQMCGLCGDYDGNPNNDFTKPDGALVGNVNDFGNSWQTEEDEDDSCTPGTKPDPDCDPKLEAEVVKPDKCGKLKDPAGPFRECISVVNPTPFFQSCVYDMCQFNGQQHVLCDQLQAYTDACQSAGAKVHQWRTPDFCPLACPPNSSYSLCVSSCPETCLGVVGPPGCEDVCVEGCECNPGFILSNDKCVSLKDCGCVDTSGAYHPVGDDWYLEGCEQKCECHSGGFIQCHNTSCKPVTEICQLHDGEYDCRPAGTGICTVSGDPHYTTFDKRTHHYMGACSYTLTKPCNVSSDLPYFTVDTQNEHRGSNKKVSYVRAVVINVNGVTVILGKGRTVQVNGTVVVPPVTSISGVKIYLSGKFVVLETSFGLRVRFDGNHHADVTVPNSYNDVLCGLCGNFNGNPKDDNLKPDNTPKYCLCGSPKSHWLAPNTTNILILLIEIHTENDQVKSVCLGIHLLYVSFISTSGIFKPCHAVVPPEPYFGNCVYDMCATGGQTVALCQAIESYADMCAAAGVPIVWRNNTFCPLKCPPGSHYTPCGPACPQPSCQDPSGPGGSCNQPCVEGCICNPGLVLSGDKCVPLSECGCTDGDGKYRPMGDTWFTEMDCSERCKCNGNNNVTCEPWQCSPAQECKVVEGVLDCHSTGKGVCHVAGDPHYYTFDGVMHTFMGTCTYTLVEVCNTTKVTPFKIVAKNEERGQPEASYVRSVKVYLPHNTVVELQKSRRVLLNGRRVRTPVSIDLAGAKVITSGSYSLLDTNFGLQVKFDGVHHLEITVPGEYFNKLCGMCGNYNHNSSDDNLMPNKKPAKDVIELGNSWKSEGDSDPGSVDYNHYTWVRVSREMSSEEETLFEAQCAEVILSDLFKPCHSLVPPNAFLGNCIYDMCEYDGMQATLCDNVEAYAQACQSAGVTISWRNNTFSLPCPPNSHYSDCTAPCPPTCSDLFPVVCHLPPTTCVEGCQCDAGYVLSDSKCVPLNKCGCLDSDGEYHDVGDSWLTDKCADSCTCNLGGKITCKDHSCNSNSVCFDKCSISGDPHYRTFDGFTHHFQGPYTYVLTQGHNLLASQSPLVVRGKNIRRGGNRRVSFLDQMYIDVYGINVRFMQKKKVLVNGERVAPPLSPVDGLTITMNSRQVQLTTDFGLTVRFDGSKIVLPSTYKNSVRGLCGNYDGITRNEYMKPDGTVVRNLNAFGESWRVSDRQVLLFPETFVPFLQNSSGCDLQNFRFETSDCSQSQLNDYNSAAQCGALSDSKGPFAACHVTLPPNPYQDCRIRLYRPYSSRGRNTCRKRQKRRQRREEHNTTGKGRYC</sequence>
<dbReference type="InterPro" id="IPR036084">
    <property type="entry name" value="Ser_inhib-like_sf"/>
</dbReference>
<keyword evidence="3" id="KW-0325">Glycoprotein</keyword>
<dbReference type="SMART" id="SM00215">
    <property type="entry name" value="VWC_out"/>
    <property type="match status" value="3"/>
</dbReference>
<feature type="domain" description="MAM" evidence="5">
    <location>
        <begin position="40"/>
        <end position="175"/>
    </location>
</feature>
<feature type="domain" description="VWFD" evidence="6">
    <location>
        <begin position="788"/>
        <end position="965"/>
    </location>
</feature>
<dbReference type="SUPFAM" id="SSF57567">
    <property type="entry name" value="Serine protease inhibitors"/>
    <property type="match status" value="4"/>
</dbReference>
<dbReference type="Gene3D" id="2.10.25.10">
    <property type="entry name" value="Laminin"/>
    <property type="match status" value="4"/>
</dbReference>
<feature type="domain" description="VWFD" evidence="6">
    <location>
        <begin position="1563"/>
        <end position="1739"/>
    </location>
</feature>
<reference evidence="8" key="1">
    <citation type="submission" date="2015-09" db="EMBL/GenBank/DDBJ databases">
        <authorList>
            <person name="Sai Rama Sridatta P."/>
        </authorList>
    </citation>
    <scope>NUCLEOTIDE SEQUENCE [LARGE SCALE GENOMIC DNA]</scope>
</reference>
<dbReference type="Pfam" id="PF08742">
    <property type="entry name" value="C8"/>
    <property type="match status" value="3"/>
</dbReference>
<feature type="domain" description="VWFD" evidence="6">
    <location>
        <begin position="1939"/>
        <end position="2112"/>
    </location>
</feature>
<feature type="region of interest" description="Disordered" evidence="4">
    <location>
        <begin position="951"/>
        <end position="976"/>
    </location>
</feature>
<dbReference type="SMART" id="SM00137">
    <property type="entry name" value="MAM"/>
    <property type="match status" value="1"/>
</dbReference>
<dbReference type="GO" id="GO:0031012">
    <property type="term" value="C:extracellular matrix"/>
    <property type="evidence" value="ECO:0007669"/>
    <property type="project" value="TreeGrafter"/>
</dbReference>
<keyword evidence="8" id="KW-1185">Reference proteome</keyword>
<feature type="compositionally biased region" description="Pro residues" evidence="4">
    <location>
        <begin position="606"/>
        <end position="652"/>
    </location>
</feature>
<evidence type="ECO:0000256" key="2">
    <source>
        <dbReference type="ARBA" id="ARBA00023157"/>
    </source>
</evidence>
<evidence type="ECO:0000313" key="7">
    <source>
        <dbReference type="Ensembl" id="ENSLCAP00010036526.1"/>
    </source>
</evidence>
<feature type="compositionally biased region" description="Pro residues" evidence="4">
    <location>
        <begin position="496"/>
        <end position="517"/>
    </location>
</feature>
<dbReference type="PROSITE" id="PS51233">
    <property type="entry name" value="VWFD"/>
    <property type="match status" value="4"/>
</dbReference>
<evidence type="ECO:0000313" key="8">
    <source>
        <dbReference type="Proteomes" id="UP000314980"/>
    </source>
</evidence>
<feature type="compositionally biased region" description="Pro residues" evidence="4">
    <location>
        <begin position="437"/>
        <end position="487"/>
    </location>
</feature>
<dbReference type="SMART" id="SM00214">
    <property type="entry name" value="VWC"/>
    <property type="match status" value="3"/>
</dbReference>
<feature type="domain" description="MAM" evidence="5">
    <location>
        <begin position="180"/>
        <end position="278"/>
    </location>
</feature>
<dbReference type="Pfam" id="PF12714">
    <property type="entry name" value="TILa"/>
    <property type="match status" value="4"/>
</dbReference>
<dbReference type="Pfam" id="PF00629">
    <property type="entry name" value="MAM"/>
    <property type="match status" value="2"/>
</dbReference>
<dbReference type="Proteomes" id="UP000314980">
    <property type="component" value="Unassembled WGS sequence"/>
</dbReference>
<dbReference type="CDD" id="cd06263">
    <property type="entry name" value="MAM"/>
    <property type="match status" value="1"/>
</dbReference>
<dbReference type="FunFam" id="2.10.25.10:FF:000055">
    <property type="entry name" value="alpha-tectorin isoform X1"/>
    <property type="match status" value="4"/>
</dbReference>
<dbReference type="InterPro" id="IPR000998">
    <property type="entry name" value="MAM_dom"/>
</dbReference>
<organism evidence="7 8">
    <name type="scientific">Lates calcarifer</name>
    <name type="common">Barramundi</name>
    <name type="synonym">Holocentrus calcarifer</name>
    <dbReference type="NCBI Taxonomy" id="8187"/>
    <lineage>
        <taxon>Eukaryota</taxon>
        <taxon>Metazoa</taxon>
        <taxon>Chordata</taxon>
        <taxon>Craniata</taxon>
        <taxon>Vertebrata</taxon>
        <taxon>Euteleostomi</taxon>
        <taxon>Actinopterygii</taxon>
        <taxon>Neopterygii</taxon>
        <taxon>Teleostei</taxon>
        <taxon>Neoteleostei</taxon>
        <taxon>Acanthomorphata</taxon>
        <taxon>Carangaria</taxon>
        <taxon>Carangaria incertae sedis</taxon>
        <taxon>Centropomidae</taxon>
        <taxon>Lates</taxon>
    </lineage>
</organism>
<dbReference type="GO" id="GO:0005615">
    <property type="term" value="C:extracellular space"/>
    <property type="evidence" value="ECO:0007669"/>
    <property type="project" value="TreeGrafter"/>
</dbReference>
<dbReference type="InterPro" id="IPR001007">
    <property type="entry name" value="VWF_dom"/>
</dbReference>
<proteinExistence type="predicted"/>
<feature type="compositionally biased region" description="Pro residues" evidence="4">
    <location>
        <begin position="556"/>
        <end position="577"/>
    </location>
</feature>
<reference evidence="7" key="2">
    <citation type="submission" date="2025-08" db="UniProtKB">
        <authorList>
            <consortium name="Ensembl"/>
        </authorList>
    </citation>
    <scope>IDENTIFICATION</scope>
</reference>
<feature type="region of interest" description="Disordered" evidence="4">
    <location>
        <begin position="59"/>
        <end position="80"/>
    </location>
</feature>
<dbReference type="Gene3D" id="2.60.120.200">
    <property type="match status" value="2"/>
</dbReference>
<keyword evidence="2" id="KW-1015">Disulfide bond</keyword>